<dbReference type="PANTHER" id="PTHR30405:SF11">
    <property type="entry name" value="RNA-GUIDED DNA ENDONUCLEASE RV2885C-RELATED"/>
    <property type="match status" value="1"/>
</dbReference>
<dbReference type="Pfam" id="PF07282">
    <property type="entry name" value="Cas12f1-like_TNB"/>
    <property type="match status" value="1"/>
</dbReference>
<name>A0ABT7A2W8_9ACTN</name>
<dbReference type="EMBL" id="JANCPR020000031">
    <property type="protein sequence ID" value="MDJ1135683.1"/>
    <property type="molecule type" value="Genomic_DNA"/>
</dbReference>
<evidence type="ECO:0000313" key="5">
    <source>
        <dbReference type="Proteomes" id="UP001214441"/>
    </source>
</evidence>
<feature type="domain" description="Cas12f1-like TNB" evidence="3">
    <location>
        <begin position="308"/>
        <end position="374"/>
    </location>
</feature>
<reference evidence="4 5" key="1">
    <citation type="submission" date="2023-05" db="EMBL/GenBank/DDBJ databases">
        <title>Streptantibioticus silvisoli sp. nov., acidotolerant actinomycetes 1 from pine litter.</title>
        <authorList>
            <person name="Swiecimska M."/>
            <person name="Golinska P."/>
            <person name="Sangal V."/>
            <person name="Wachnowicz B."/>
            <person name="Goodfellow M."/>
        </authorList>
    </citation>
    <scope>NUCLEOTIDE SEQUENCE [LARGE SCALE GENOMIC DNA]</scope>
    <source>
        <strain evidence="4 5">DSM 42109</strain>
    </source>
</reference>
<comment type="caution">
    <text evidence="4">The sequence shown here is derived from an EMBL/GenBank/DDBJ whole genome shotgun (WGS) entry which is preliminary data.</text>
</comment>
<sequence length="394" mass="43771">MKIVTQVKLMPEADHAAALSLTLRTVNEAANWASAVAFERGVPREYELRKHTYAELRSRGLGAQAAQHTIKKVRDAYTTLKANIKAGNLGKPGSKRRTRAGTKPVLFRPEAAHPYDDRCLSWQYDAQTVSIWTTTGRIRNIPFVCSSDALKLLREHRQGESDLIERDGVFYLVAVCDVPEAEQYEPDGFIGVDLGIAGIATASTGYKAAGRGLNRHRRRQLDLRRKLQAKGTKSAKRRLKNRRRKEQRHAANTNHIIAKTIVTEAERTSAGISLEELKGIRQRVRLRKPWGHLPAGGWGRVALHSWAFAQLGDFIVYKARRAGVPVVFVDPAYTSQQCSECGHTDKKNRAGQAVFTCRNCGVVAHADRNASRNVARKGEAAWTAGRESRVPATP</sequence>
<feature type="compositionally biased region" description="Basic residues" evidence="2">
    <location>
        <begin position="233"/>
        <end position="247"/>
    </location>
</feature>
<evidence type="ECO:0000259" key="3">
    <source>
        <dbReference type="Pfam" id="PF07282"/>
    </source>
</evidence>
<accession>A0ABT7A2W8</accession>
<protein>
    <submittedName>
        <fullName evidence="4">Transposase</fullName>
    </submittedName>
</protein>
<keyword evidence="5" id="KW-1185">Reference proteome</keyword>
<dbReference type="InterPro" id="IPR010095">
    <property type="entry name" value="Cas12f1-like_TNB"/>
</dbReference>
<dbReference type="NCBIfam" id="TIGR01766">
    <property type="entry name" value="IS200/IS605 family accessory protein TnpB-like domain"/>
    <property type="match status" value="1"/>
</dbReference>
<organism evidence="4 5">
    <name type="scientific">Streptomyces iconiensis</name>
    <dbReference type="NCBI Taxonomy" id="1384038"/>
    <lineage>
        <taxon>Bacteria</taxon>
        <taxon>Bacillati</taxon>
        <taxon>Actinomycetota</taxon>
        <taxon>Actinomycetes</taxon>
        <taxon>Kitasatosporales</taxon>
        <taxon>Streptomycetaceae</taxon>
        <taxon>Streptomyces</taxon>
    </lineage>
</organism>
<evidence type="ECO:0000256" key="2">
    <source>
        <dbReference type="SAM" id="MobiDB-lite"/>
    </source>
</evidence>
<keyword evidence="1" id="KW-0238">DNA-binding</keyword>
<evidence type="ECO:0000313" key="4">
    <source>
        <dbReference type="EMBL" id="MDJ1135683.1"/>
    </source>
</evidence>
<feature type="region of interest" description="Disordered" evidence="2">
    <location>
        <begin position="230"/>
        <end position="249"/>
    </location>
</feature>
<evidence type="ECO:0000256" key="1">
    <source>
        <dbReference type="ARBA" id="ARBA00023125"/>
    </source>
</evidence>
<gene>
    <name evidence="4" type="ORF">NMN56_027765</name>
</gene>
<dbReference type="RefSeq" id="WP_274046369.1">
    <property type="nucleotide sequence ID" value="NZ_JANCPR020000031.1"/>
</dbReference>
<dbReference type="NCBIfam" id="NF040570">
    <property type="entry name" value="guided_TnpB"/>
    <property type="match status" value="1"/>
</dbReference>
<dbReference type="Proteomes" id="UP001214441">
    <property type="component" value="Unassembled WGS sequence"/>
</dbReference>
<proteinExistence type="predicted"/>
<dbReference type="PANTHER" id="PTHR30405">
    <property type="entry name" value="TRANSPOSASE"/>
    <property type="match status" value="1"/>
</dbReference>
<dbReference type="InterPro" id="IPR051399">
    <property type="entry name" value="RNA-guided_DNA_endo/Transpos"/>
</dbReference>